<evidence type="ECO:0000256" key="3">
    <source>
        <dbReference type="ARBA" id="ARBA00017059"/>
    </source>
</evidence>
<evidence type="ECO:0000256" key="8">
    <source>
        <dbReference type="ARBA" id="ARBA00032913"/>
    </source>
</evidence>
<evidence type="ECO:0000256" key="6">
    <source>
        <dbReference type="ARBA" id="ARBA00022989"/>
    </source>
</evidence>
<evidence type="ECO:0000313" key="13">
    <source>
        <dbReference type="EMBL" id="CAF3789569.1"/>
    </source>
</evidence>
<reference evidence="11" key="1">
    <citation type="submission" date="2021-02" db="EMBL/GenBank/DDBJ databases">
        <authorList>
            <person name="Nowell W R."/>
        </authorList>
    </citation>
    <scope>NUCLEOTIDE SEQUENCE</scope>
</reference>
<keyword evidence="4 10" id="KW-0812">Transmembrane</keyword>
<dbReference type="AlphaFoldDB" id="A0A813TDL8"/>
<name>A0A813TDL8_9BILA</name>
<sequence>MIDIEWPFPTYIDYFGQKTAERLFQIVIILFSIIGFIAGYLMQQFSMTIYTLLFGVFVSALLTLPPWPMYRNNPIEWQKSSNLSKETENNLTTKSSNKILC</sequence>
<comment type="caution">
    <text evidence="11">The sequence shown here is derived from an EMBL/GenBank/DDBJ whole genome shotgun (WGS) entry which is preliminary data.</text>
</comment>
<dbReference type="GO" id="GO:0045047">
    <property type="term" value="P:protein targeting to ER"/>
    <property type="evidence" value="ECO:0007669"/>
    <property type="project" value="TreeGrafter"/>
</dbReference>
<dbReference type="EMBL" id="CAJOBB010000286">
    <property type="protein sequence ID" value="CAF3639960.1"/>
    <property type="molecule type" value="Genomic_DNA"/>
</dbReference>
<evidence type="ECO:0000313" key="14">
    <source>
        <dbReference type="Proteomes" id="UP000663891"/>
    </source>
</evidence>
<keyword evidence="5" id="KW-0256">Endoplasmic reticulum</keyword>
<evidence type="ECO:0000313" key="12">
    <source>
        <dbReference type="EMBL" id="CAF3639960.1"/>
    </source>
</evidence>
<dbReference type="GO" id="GO:0006465">
    <property type="term" value="P:signal peptide processing"/>
    <property type="evidence" value="ECO:0007669"/>
    <property type="project" value="InterPro"/>
</dbReference>
<comment type="function">
    <text evidence="9">Component of the signal peptidase complex (SPC) which catalyzes the cleavage of N-terminal signal sequences from nascent proteins as they are translocated into the lumen of the endoplasmic reticulum. Dispensable for SPC enzymatic activity.</text>
</comment>
<evidence type="ECO:0000313" key="11">
    <source>
        <dbReference type="EMBL" id="CAF0812415.1"/>
    </source>
</evidence>
<comment type="similarity">
    <text evidence="2">Belongs to the SPCS1 family.</text>
</comment>
<dbReference type="OrthoDB" id="263893at2759"/>
<dbReference type="InterPro" id="IPR009542">
    <property type="entry name" value="Spc1/SPCS1"/>
</dbReference>
<dbReference type="EMBL" id="CAJNON010000026">
    <property type="protein sequence ID" value="CAF0812415.1"/>
    <property type="molecule type" value="Genomic_DNA"/>
</dbReference>
<feature type="transmembrane region" description="Helical" evidence="10">
    <location>
        <begin position="23"/>
        <end position="42"/>
    </location>
</feature>
<dbReference type="Proteomes" id="UP000663868">
    <property type="component" value="Unassembled WGS sequence"/>
</dbReference>
<evidence type="ECO:0000256" key="5">
    <source>
        <dbReference type="ARBA" id="ARBA00022824"/>
    </source>
</evidence>
<dbReference type="EMBL" id="CAJOAY010001080">
    <property type="protein sequence ID" value="CAF3789569.1"/>
    <property type="molecule type" value="Genomic_DNA"/>
</dbReference>
<keyword evidence="7 10" id="KW-0472">Membrane</keyword>
<gene>
    <name evidence="12" type="ORF">KXQ929_LOCUS7138</name>
    <name evidence="13" type="ORF">OKA104_LOCUS17825</name>
    <name evidence="11" type="ORF">VCS650_LOCUS4620</name>
</gene>
<dbReference type="PANTHER" id="PTHR13202">
    <property type="entry name" value="MICROSOMAL SIGNAL PEPTIDASE 12 KDA SUBUNIT"/>
    <property type="match status" value="1"/>
</dbReference>
<evidence type="ECO:0000256" key="1">
    <source>
        <dbReference type="ARBA" id="ARBA00004477"/>
    </source>
</evidence>
<dbReference type="PANTHER" id="PTHR13202:SF0">
    <property type="entry name" value="SIGNAL PEPTIDASE COMPLEX SUBUNIT 1"/>
    <property type="match status" value="1"/>
</dbReference>
<dbReference type="Pfam" id="PF06645">
    <property type="entry name" value="SPC12"/>
    <property type="match status" value="1"/>
</dbReference>
<organism evidence="11 14">
    <name type="scientific">Adineta steineri</name>
    <dbReference type="NCBI Taxonomy" id="433720"/>
    <lineage>
        <taxon>Eukaryota</taxon>
        <taxon>Metazoa</taxon>
        <taxon>Spiralia</taxon>
        <taxon>Gnathifera</taxon>
        <taxon>Rotifera</taxon>
        <taxon>Eurotatoria</taxon>
        <taxon>Bdelloidea</taxon>
        <taxon>Adinetida</taxon>
        <taxon>Adinetidae</taxon>
        <taxon>Adineta</taxon>
    </lineage>
</organism>
<dbReference type="GO" id="GO:0005787">
    <property type="term" value="C:signal peptidase complex"/>
    <property type="evidence" value="ECO:0007669"/>
    <property type="project" value="InterPro"/>
</dbReference>
<dbReference type="Proteomes" id="UP000663891">
    <property type="component" value="Unassembled WGS sequence"/>
</dbReference>
<accession>A0A813TDL8</accession>
<dbReference type="Proteomes" id="UP000663881">
    <property type="component" value="Unassembled WGS sequence"/>
</dbReference>
<feature type="transmembrane region" description="Helical" evidence="10">
    <location>
        <begin position="49"/>
        <end position="67"/>
    </location>
</feature>
<evidence type="ECO:0000256" key="2">
    <source>
        <dbReference type="ARBA" id="ARBA00005245"/>
    </source>
</evidence>
<evidence type="ECO:0000256" key="10">
    <source>
        <dbReference type="SAM" id="Phobius"/>
    </source>
</evidence>
<evidence type="ECO:0000256" key="9">
    <source>
        <dbReference type="ARBA" id="ARBA00045204"/>
    </source>
</evidence>
<keyword evidence="6 10" id="KW-1133">Transmembrane helix</keyword>
<evidence type="ECO:0000256" key="4">
    <source>
        <dbReference type="ARBA" id="ARBA00022692"/>
    </source>
</evidence>
<proteinExistence type="inferred from homology"/>
<comment type="subcellular location">
    <subcellularLocation>
        <location evidence="1">Endoplasmic reticulum membrane</location>
        <topology evidence="1">Multi-pass membrane protein</topology>
    </subcellularLocation>
</comment>
<evidence type="ECO:0000256" key="7">
    <source>
        <dbReference type="ARBA" id="ARBA00023136"/>
    </source>
</evidence>
<protein>
    <recommendedName>
        <fullName evidence="3">Signal peptidase complex subunit 1</fullName>
    </recommendedName>
    <alternativeName>
        <fullName evidence="8">Microsomal signal peptidase 12 kDa subunit</fullName>
    </alternativeName>
</protein>